<keyword evidence="9 11" id="KW-0411">Iron-sulfur</keyword>
<evidence type="ECO:0000256" key="3">
    <source>
        <dbReference type="ARBA" id="ARBA00022485"/>
    </source>
</evidence>
<evidence type="ECO:0000256" key="5">
    <source>
        <dbReference type="ARBA" id="ARBA00022691"/>
    </source>
</evidence>
<dbReference type="InterPro" id="IPR007197">
    <property type="entry name" value="rSAM"/>
</dbReference>
<proteinExistence type="inferred from homology"/>
<keyword evidence="8 11" id="KW-0408">Iron</keyword>
<evidence type="ECO:0000256" key="9">
    <source>
        <dbReference type="ARBA" id="ARBA00023014"/>
    </source>
</evidence>
<evidence type="ECO:0000256" key="1">
    <source>
        <dbReference type="ARBA" id="ARBA00002399"/>
    </source>
</evidence>
<dbReference type="Gene3D" id="3.40.50.12160">
    <property type="entry name" value="Methylthiotransferase, N-terminal domain"/>
    <property type="match status" value="1"/>
</dbReference>
<evidence type="ECO:0000256" key="6">
    <source>
        <dbReference type="ARBA" id="ARBA00022694"/>
    </source>
</evidence>
<dbReference type="InterPro" id="IPR020612">
    <property type="entry name" value="Methylthiotransferase_CS"/>
</dbReference>
<keyword evidence="5 11" id="KW-0949">S-adenosyl-L-methionine</keyword>
<dbReference type="SUPFAM" id="SSF102114">
    <property type="entry name" value="Radical SAM enzymes"/>
    <property type="match status" value="1"/>
</dbReference>
<evidence type="ECO:0000256" key="8">
    <source>
        <dbReference type="ARBA" id="ARBA00023004"/>
    </source>
</evidence>
<feature type="domain" description="Radical SAM core" evidence="13">
    <location>
        <begin position="195"/>
        <end position="425"/>
    </location>
</feature>
<dbReference type="PROSITE" id="PS51449">
    <property type="entry name" value="MTTASE_N"/>
    <property type="match status" value="1"/>
</dbReference>
<dbReference type="NCBIfam" id="TIGR01578">
    <property type="entry name" value="MiaB-like-B"/>
    <property type="match status" value="1"/>
</dbReference>
<evidence type="ECO:0000256" key="4">
    <source>
        <dbReference type="ARBA" id="ARBA00022679"/>
    </source>
</evidence>
<dbReference type="InterPro" id="IPR023404">
    <property type="entry name" value="rSAM_horseshoe"/>
</dbReference>
<comment type="function">
    <text evidence="1 11">Catalyzes the methylthiolation of N6-threonylcarbamoyladenosine (t(6)A), leading to the formation of 2-methylthio-N6-threonylcarbamoyladenosine (ms(2)t(6)A) at position 37 in tRNAs that read codons beginning with adenine.</text>
</comment>
<dbReference type="InterPro" id="IPR058240">
    <property type="entry name" value="rSAM_sf"/>
</dbReference>
<gene>
    <name evidence="14" type="primary">miaB</name>
    <name evidence="14" type="ORF">NMY3_02266</name>
</gene>
<dbReference type="Proteomes" id="UP000058925">
    <property type="component" value="Chromosome"/>
</dbReference>
<dbReference type="PANTHER" id="PTHR11918:SF45">
    <property type="entry name" value="THREONYLCARBAMOYLADENOSINE TRNA METHYLTHIOTRANSFERASE"/>
    <property type="match status" value="1"/>
</dbReference>
<evidence type="ECO:0000256" key="11">
    <source>
        <dbReference type="RuleBase" id="RU368081"/>
    </source>
</evidence>
<dbReference type="EMBL" id="CP012850">
    <property type="protein sequence ID" value="ALI36465.1"/>
    <property type="molecule type" value="Genomic_DNA"/>
</dbReference>
<dbReference type="PROSITE" id="PS01278">
    <property type="entry name" value="MTTASE_RADICAL"/>
    <property type="match status" value="1"/>
</dbReference>
<accession>A0A654LZ00</accession>
<keyword evidence="15" id="KW-1185">Reference proteome</keyword>
<keyword evidence="6 11" id="KW-0819">tRNA processing</keyword>
<evidence type="ECO:0000259" key="12">
    <source>
        <dbReference type="PROSITE" id="PS51449"/>
    </source>
</evidence>
<dbReference type="Pfam" id="PF04055">
    <property type="entry name" value="Radical_SAM"/>
    <property type="match status" value="1"/>
</dbReference>
<protein>
    <recommendedName>
        <fullName evidence="11">tRNA-t(6)A37 methylthiotransferase</fullName>
        <ecNumber evidence="11">2.8.4.5</ecNumber>
    </recommendedName>
</protein>
<dbReference type="PANTHER" id="PTHR11918">
    <property type="entry name" value="RADICAL SAM PROTEINS"/>
    <property type="match status" value="1"/>
</dbReference>
<dbReference type="GO" id="GO:0046872">
    <property type="term" value="F:metal ion binding"/>
    <property type="evidence" value="ECO:0007669"/>
    <property type="project" value="UniProtKB-UniRule"/>
</dbReference>
<dbReference type="FunFam" id="3.80.30.20:FF:000002">
    <property type="entry name" value="threonylcarbamoyladenosine tRNA methylthiotransferase isoform X2"/>
    <property type="match status" value="1"/>
</dbReference>
<dbReference type="SFLD" id="SFLDG01082">
    <property type="entry name" value="B12-binding_domain_containing"/>
    <property type="match status" value="1"/>
</dbReference>
<dbReference type="InterPro" id="IPR006638">
    <property type="entry name" value="Elp3/MiaA/NifB-like_rSAM"/>
</dbReference>
<dbReference type="GO" id="GO:0035598">
    <property type="term" value="F:tRNA (N(6)-L-threonylcarbamoyladenosine(37)-C(2))-methylthiotransferase activity"/>
    <property type="evidence" value="ECO:0007669"/>
    <property type="project" value="UniProtKB-UniRule"/>
</dbReference>
<evidence type="ECO:0000256" key="10">
    <source>
        <dbReference type="ARBA" id="ARBA00051661"/>
    </source>
</evidence>
<evidence type="ECO:0000313" key="14">
    <source>
        <dbReference type="EMBL" id="ALI36465.1"/>
    </source>
</evidence>
<dbReference type="SMART" id="SM00729">
    <property type="entry name" value="Elp3"/>
    <property type="match status" value="1"/>
</dbReference>
<comment type="similarity">
    <text evidence="2 11">Belongs to the methylthiotransferase family. CDKAL1 subfamily.</text>
</comment>
<dbReference type="NCBIfam" id="TIGR00089">
    <property type="entry name" value="MiaB/RimO family radical SAM methylthiotransferase"/>
    <property type="match status" value="1"/>
</dbReference>
<dbReference type="InterPro" id="IPR038135">
    <property type="entry name" value="Methylthiotransferase_N_sf"/>
</dbReference>
<comment type="catalytic activity">
    <reaction evidence="10 11">
        <text>N(6)-L-threonylcarbamoyladenosine(37) in tRNA + (sulfur carrier)-SH + AH2 + 2 S-adenosyl-L-methionine = 2-methylsulfanyl-N(6)-L-threonylcarbamoyladenosine(37) in tRNA + (sulfur carrier)-H + 5'-deoxyadenosine + L-methionine + A + S-adenosyl-L-homocysteine + 2 H(+)</text>
        <dbReference type="Rhea" id="RHEA:37075"/>
        <dbReference type="Rhea" id="RHEA-COMP:10163"/>
        <dbReference type="Rhea" id="RHEA-COMP:11092"/>
        <dbReference type="Rhea" id="RHEA-COMP:14737"/>
        <dbReference type="Rhea" id="RHEA-COMP:14739"/>
        <dbReference type="ChEBI" id="CHEBI:13193"/>
        <dbReference type="ChEBI" id="CHEBI:15378"/>
        <dbReference type="ChEBI" id="CHEBI:17319"/>
        <dbReference type="ChEBI" id="CHEBI:17499"/>
        <dbReference type="ChEBI" id="CHEBI:29917"/>
        <dbReference type="ChEBI" id="CHEBI:57844"/>
        <dbReference type="ChEBI" id="CHEBI:57856"/>
        <dbReference type="ChEBI" id="CHEBI:59789"/>
        <dbReference type="ChEBI" id="CHEBI:64428"/>
        <dbReference type="ChEBI" id="CHEBI:74418"/>
        <dbReference type="ChEBI" id="CHEBI:74420"/>
        <dbReference type="EC" id="2.8.4.5"/>
    </reaction>
</comment>
<evidence type="ECO:0000259" key="13">
    <source>
        <dbReference type="PROSITE" id="PS51918"/>
    </source>
</evidence>
<dbReference type="SFLD" id="SFLDS00029">
    <property type="entry name" value="Radical_SAM"/>
    <property type="match status" value="1"/>
</dbReference>
<evidence type="ECO:0000313" key="15">
    <source>
        <dbReference type="Proteomes" id="UP000058925"/>
    </source>
</evidence>
<dbReference type="Gene3D" id="3.80.30.20">
    <property type="entry name" value="tm_1862 like domain"/>
    <property type="match status" value="1"/>
</dbReference>
<dbReference type="InterPro" id="IPR005839">
    <property type="entry name" value="Methylthiotransferase"/>
</dbReference>
<dbReference type="Pfam" id="PF00919">
    <property type="entry name" value="UPF0004"/>
    <property type="match status" value="1"/>
</dbReference>
<dbReference type="GO" id="GO:0051539">
    <property type="term" value="F:4 iron, 4 sulfur cluster binding"/>
    <property type="evidence" value="ECO:0007669"/>
    <property type="project" value="UniProtKB-UniRule"/>
</dbReference>
<keyword evidence="3 11" id="KW-0004">4Fe-4S</keyword>
<name>A0A654LZ00_9ARCH</name>
<evidence type="ECO:0000256" key="7">
    <source>
        <dbReference type="ARBA" id="ARBA00022723"/>
    </source>
</evidence>
<dbReference type="KEGG" id="taa:NMY3_02266"/>
<comment type="cofactor">
    <cofactor evidence="11">
        <name>[4Fe-4S] cluster</name>
        <dbReference type="ChEBI" id="CHEBI:49883"/>
    </cofactor>
    <text evidence="11">Binds 1 or 2 [4Fe-4S] cluster. One cluster is coordinated with 3 cysteines and an exchangeable S-adenosyl-L-methionine.</text>
</comment>
<organism evidence="14 15">
    <name type="scientific">Candidatus Nitrosocosmicus oleophilus</name>
    <dbReference type="NCBI Taxonomy" id="1353260"/>
    <lineage>
        <taxon>Archaea</taxon>
        <taxon>Nitrososphaerota</taxon>
        <taxon>Nitrososphaeria</taxon>
        <taxon>Nitrososphaerales</taxon>
        <taxon>Nitrososphaeraceae</taxon>
        <taxon>Candidatus Nitrosocosmicus</taxon>
    </lineage>
</organism>
<dbReference type="PROSITE" id="PS51918">
    <property type="entry name" value="RADICAL_SAM"/>
    <property type="match status" value="1"/>
</dbReference>
<feature type="domain" description="MTTase N-terminal" evidence="12">
    <location>
        <begin position="64"/>
        <end position="174"/>
    </location>
</feature>
<reference evidence="15" key="1">
    <citation type="submission" date="2015-10" db="EMBL/GenBank/DDBJ databases">
        <title>Niche specialization of a soil ammonia-oxidizing archaeon, Candidatus Nitrosocosmicus oleophilus.</title>
        <authorList>
            <person name="Jung M.-Y."/>
            <person name="Rhee S.-K."/>
        </authorList>
    </citation>
    <scope>NUCLEOTIDE SEQUENCE [LARGE SCALE GENOMIC DNA]</scope>
    <source>
        <strain evidence="15">MY3</strain>
    </source>
</reference>
<keyword evidence="4 11" id="KW-0808">Transferase</keyword>
<dbReference type="InterPro" id="IPR013848">
    <property type="entry name" value="Methylthiotransferase_N"/>
</dbReference>
<sequence length="537" mass="60611">MRLRSITTNRTIDGASISISLKPQLIDHIKLLKRTEMPPEKMIRKNAGYGIDKKPNNNDYQHKPSFWIEGYGCSANFADLEMMAGQLRLRGFRLAENPENSSINLIVTCSVKNSTEHKMIHRIKYLTNTKIPLIIAGCLPAADESLVRSANSHASIIGPNSIDKVVEVAQAAMSGQTVTNLRSSNTEKINIPKFQISPIISIIEISTGCLSECTFCQTKLAKGDLRSFRIGEIVKQIRNDLDHGSKEIWLTSTDNGCYGLDIGTNLINLLRSCEKIEQEFKIRLGMMNPMYLNRIINDLSLIYSEGNKLFKFIHIPIQSGSERILRKMKRGHTVKTTKDLITRLKDKIPEITIATDVITGFPTETDEDFEQTLDLITFMDPDVVNSSKFSSRPGTAASKLKRVDDNIISSRSERLHDLIKAIAKRRNSKWIDWEGEILINEIEHGKLKGRNDYYKSIILDHDHDESYLKSKTQTNLQSGIQDSLGLSNYTDQKLENIVIKTGPYKNNISYSNNPFMGKKIKVKVIAYSNHVLKAIPV</sequence>
<evidence type="ECO:0000256" key="2">
    <source>
        <dbReference type="ARBA" id="ARBA00008616"/>
    </source>
</evidence>
<dbReference type="EC" id="2.8.4.5" evidence="11"/>
<keyword evidence="7 11" id="KW-0479">Metal-binding</keyword>
<dbReference type="InterPro" id="IPR006466">
    <property type="entry name" value="MiaB-like_arc_euk"/>
</dbReference>
<dbReference type="AlphaFoldDB" id="A0A654LZ00"/>